<dbReference type="HOGENOM" id="CLU_629311_0_0_1"/>
<dbReference type="AlphaFoldDB" id="A4VEL2"/>
<dbReference type="Proteomes" id="UP000009168">
    <property type="component" value="Unassembled WGS sequence"/>
</dbReference>
<dbReference type="InterPro" id="IPR005198">
    <property type="entry name" value="Glyco_hydro_76"/>
</dbReference>
<dbReference type="RefSeq" id="XP_001470733.1">
    <property type="nucleotide sequence ID" value="XM_001470683.2"/>
</dbReference>
<evidence type="ECO:0000256" key="1">
    <source>
        <dbReference type="SAM" id="SignalP"/>
    </source>
</evidence>
<dbReference type="InterPro" id="IPR053169">
    <property type="entry name" value="MUG_Protein"/>
</dbReference>
<dbReference type="InterPro" id="IPR008928">
    <property type="entry name" value="6-hairpin_glycosidase_sf"/>
</dbReference>
<proteinExistence type="predicted"/>
<evidence type="ECO:0000313" key="2">
    <source>
        <dbReference type="EMBL" id="EDK31968.1"/>
    </source>
</evidence>
<keyword evidence="2" id="KW-0378">Hydrolase</keyword>
<dbReference type="EMBL" id="GG662821">
    <property type="protein sequence ID" value="EDK31968.1"/>
    <property type="molecule type" value="Genomic_DNA"/>
</dbReference>
<sequence>MTNQLKIIIFSLLFIISSGEIINNQRDFMVSTHLSDSIFQNYYCGNIDGFPHFKLTYHSQCFYGANHTMDREFWNDGTSPSTFFYLYNYLDMLNLEIPQNFYQDILKLTQDWNLKRMRDILLWDKLKLDDPYGVGIDDRLWYAISFMQVQNIIDRQNKTTQDFFDLANEIFGWVGKAFENNICGGGVFWDCDKNYKNAITNHLYIDLGTYLFEYTQDVKYIQKVKTIADWEIGVSEMLDTNDYLFIDGIYNNKNCSNKTYDKWTYNQGVYMKGYLALSDFYNDPKYKEVVFKSVETITQNKNHFNHNRLQFYPYLADKHFVILKEYENNDQGETRATFKGIYMRYLGSVYLYTIKDSSQESQKIKQYIEKYVTDNFNYVFPLANKRNSYPFIWNHQTPKILQAITAGTTTTVLDLFTLYDFIVAVNSNQQQNKMQQ</sequence>
<dbReference type="KEGG" id="tet:TTHERM_00372689"/>
<dbReference type="PANTHER" id="PTHR47791">
    <property type="entry name" value="MEIOTICALLY UP-REGULATED GENE 191 PROTEIN"/>
    <property type="match status" value="1"/>
</dbReference>
<keyword evidence="1" id="KW-0732">Signal</keyword>
<feature type="chain" id="PRO_5002675346" evidence="1">
    <location>
        <begin position="20"/>
        <end position="436"/>
    </location>
</feature>
<dbReference type="Pfam" id="PF03663">
    <property type="entry name" value="Glyco_hydro_76"/>
    <property type="match status" value="1"/>
</dbReference>
<dbReference type="GO" id="GO:0005975">
    <property type="term" value="P:carbohydrate metabolic process"/>
    <property type="evidence" value="ECO:0007669"/>
    <property type="project" value="InterPro"/>
</dbReference>
<dbReference type="PANTHER" id="PTHR47791:SF3">
    <property type="entry name" value="MEIOTICALLY UP-REGULATED GENE 191 PROTEIN"/>
    <property type="match status" value="1"/>
</dbReference>
<dbReference type="InParanoid" id="A4VEL2"/>
<accession>A4VEL2</accession>
<gene>
    <name evidence="2" type="ORF">TTHERM_00372689</name>
</gene>
<feature type="signal peptide" evidence="1">
    <location>
        <begin position="1"/>
        <end position="19"/>
    </location>
</feature>
<organism evidence="2 3">
    <name type="scientific">Tetrahymena thermophila (strain SB210)</name>
    <dbReference type="NCBI Taxonomy" id="312017"/>
    <lineage>
        <taxon>Eukaryota</taxon>
        <taxon>Sar</taxon>
        <taxon>Alveolata</taxon>
        <taxon>Ciliophora</taxon>
        <taxon>Intramacronucleata</taxon>
        <taxon>Oligohymenophorea</taxon>
        <taxon>Hymenostomatida</taxon>
        <taxon>Tetrahymenina</taxon>
        <taxon>Tetrahymenidae</taxon>
        <taxon>Tetrahymena</taxon>
    </lineage>
</organism>
<dbReference type="GO" id="GO:0016787">
    <property type="term" value="F:hydrolase activity"/>
    <property type="evidence" value="ECO:0007669"/>
    <property type="project" value="UniProtKB-KW"/>
</dbReference>
<reference evidence="3" key="1">
    <citation type="journal article" date="2006" name="PLoS Biol.">
        <title>Macronuclear genome sequence of the ciliate Tetrahymena thermophila, a model eukaryote.</title>
        <authorList>
            <person name="Eisen J.A."/>
            <person name="Coyne R.S."/>
            <person name="Wu M."/>
            <person name="Wu D."/>
            <person name="Thiagarajan M."/>
            <person name="Wortman J.R."/>
            <person name="Badger J.H."/>
            <person name="Ren Q."/>
            <person name="Amedeo P."/>
            <person name="Jones K.M."/>
            <person name="Tallon L.J."/>
            <person name="Delcher A.L."/>
            <person name="Salzberg S.L."/>
            <person name="Silva J.C."/>
            <person name="Haas B.J."/>
            <person name="Majoros W.H."/>
            <person name="Farzad M."/>
            <person name="Carlton J.M."/>
            <person name="Smith R.K. Jr."/>
            <person name="Garg J."/>
            <person name="Pearlman R.E."/>
            <person name="Karrer K.M."/>
            <person name="Sun L."/>
            <person name="Manning G."/>
            <person name="Elde N.C."/>
            <person name="Turkewitz A.P."/>
            <person name="Asai D.J."/>
            <person name="Wilkes D.E."/>
            <person name="Wang Y."/>
            <person name="Cai H."/>
            <person name="Collins K."/>
            <person name="Stewart B.A."/>
            <person name="Lee S.R."/>
            <person name="Wilamowska K."/>
            <person name="Weinberg Z."/>
            <person name="Ruzzo W.L."/>
            <person name="Wloga D."/>
            <person name="Gaertig J."/>
            <person name="Frankel J."/>
            <person name="Tsao C.-C."/>
            <person name="Gorovsky M.A."/>
            <person name="Keeling P.J."/>
            <person name="Waller R.F."/>
            <person name="Patron N.J."/>
            <person name="Cherry J.M."/>
            <person name="Stover N.A."/>
            <person name="Krieger C.J."/>
            <person name="del Toro C."/>
            <person name="Ryder H.F."/>
            <person name="Williamson S.C."/>
            <person name="Barbeau R.A."/>
            <person name="Hamilton E.P."/>
            <person name="Orias E."/>
        </authorList>
    </citation>
    <scope>NUCLEOTIDE SEQUENCE [LARGE SCALE GENOMIC DNA]</scope>
    <source>
        <strain evidence="3">SB210</strain>
    </source>
</reference>
<name>A4VEL2_TETTS</name>
<dbReference type="SUPFAM" id="SSF48208">
    <property type="entry name" value="Six-hairpin glycosidases"/>
    <property type="match status" value="1"/>
</dbReference>
<dbReference type="Gene3D" id="1.50.10.20">
    <property type="match status" value="1"/>
</dbReference>
<evidence type="ECO:0000313" key="3">
    <source>
        <dbReference type="Proteomes" id="UP000009168"/>
    </source>
</evidence>
<keyword evidence="3" id="KW-1185">Reference proteome</keyword>
<protein>
    <submittedName>
        <fullName evidence="2">Glycoside hydrolase family 76 protein</fullName>
    </submittedName>
</protein>
<dbReference type="GeneID" id="7845116"/>
<dbReference type="OrthoDB" id="9984024at2759"/>
<dbReference type="eggNOG" id="ENOG502R30S">
    <property type="taxonomic scope" value="Eukaryota"/>
</dbReference>